<feature type="domain" description="Dynein regulatory complex protein 1/2 N-terminal" evidence="15">
    <location>
        <begin position="25"/>
        <end position="122"/>
    </location>
</feature>
<dbReference type="InterPro" id="IPR039505">
    <property type="entry name" value="DRC1/2_N"/>
</dbReference>
<dbReference type="Proteomes" id="UP000515150">
    <property type="component" value="Chromosome 22"/>
</dbReference>
<keyword evidence="4 13" id="KW-0175">Coiled coil</keyword>
<evidence type="ECO:0000256" key="7">
    <source>
        <dbReference type="ARBA" id="ARBA00023273"/>
    </source>
</evidence>
<comment type="subcellular location">
    <subcellularLocation>
        <location evidence="1">Cytoplasm</location>
        <location evidence="1">Cytoskeleton</location>
        <location evidence="1">Flagellum axoneme</location>
    </subcellularLocation>
    <subcellularLocation>
        <location evidence="8">Cytoplasm</location>
        <location evidence="8">Cytoskeleton</location>
        <location evidence="8">Flagellum basal body</location>
    </subcellularLocation>
</comment>
<evidence type="ECO:0000313" key="17">
    <source>
        <dbReference type="RefSeq" id="XP_028994430.1"/>
    </source>
</evidence>
<dbReference type="PANTHER" id="PTHR21625">
    <property type="entry name" value="NYD-SP28 PROTEIN"/>
    <property type="match status" value="1"/>
</dbReference>
<dbReference type="InterPro" id="IPR039750">
    <property type="entry name" value="DRC1/DRC2"/>
</dbReference>
<dbReference type="GO" id="GO:0003352">
    <property type="term" value="P:regulation of cilium movement"/>
    <property type="evidence" value="ECO:0007669"/>
    <property type="project" value="TreeGrafter"/>
</dbReference>
<evidence type="ECO:0000256" key="3">
    <source>
        <dbReference type="ARBA" id="ARBA00022846"/>
    </source>
</evidence>
<evidence type="ECO:0000256" key="13">
    <source>
        <dbReference type="SAM" id="Coils"/>
    </source>
</evidence>
<evidence type="ECO:0000256" key="2">
    <source>
        <dbReference type="ARBA" id="ARBA00022490"/>
    </source>
</evidence>
<keyword evidence="7" id="KW-0966">Cell projection</keyword>
<dbReference type="GO" id="GO:0005858">
    <property type="term" value="C:axonemal dynein complex"/>
    <property type="evidence" value="ECO:0007669"/>
    <property type="project" value="InterPro"/>
</dbReference>
<dbReference type="GeneID" id="114848254"/>
<keyword evidence="3" id="KW-0282">Flagellum</keyword>
<evidence type="ECO:0000313" key="16">
    <source>
        <dbReference type="Proteomes" id="UP000515150"/>
    </source>
</evidence>
<name>A0A6P7LJ96_BETSP</name>
<feature type="coiled-coil region" evidence="13">
    <location>
        <begin position="385"/>
        <end position="422"/>
    </location>
</feature>
<proteinExistence type="inferred from homology"/>
<evidence type="ECO:0000256" key="5">
    <source>
        <dbReference type="ARBA" id="ARBA00023069"/>
    </source>
</evidence>
<keyword evidence="5" id="KW-0969">Cilium</keyword>
<dbReference type="OrthoDB" id="7760980at2759"/>
<evidence type="ECO:0000256" key="14">
    <source>
        <dbReference type="SAM" id="MobiDB-lite"/>
    </source>
</evidence>
<gene>
    <name evidence="17" type="primary">ccdc65</name>
</gene>
<evidence type="ECO:0000256" key="1">
    <source>
        <dbReference type="ARBA" id="ARBA00004611"/>
    </source>
</evidence>
<dbReference type="KEGG" id="bspl:114848254"/>
<feature type="region of interest" description="Disordered" evidence="14">
    <location>
        <begin position="218"/>
        <end position="240"/>
    </location>
</feature>
<protein>
    <recommendedName>
        <fullName evidence="10">Dynein regulatory complex subunit 2</fullName>
    </recommendedName>
    <alternativeName>
        <fullName evidence="11">Coiled-coil domain-containing protein 65</fullName>
    </alternativeName>
</protein>
<dbReference type="GO" id="GO:0060285">
    <property type="term" value="P:cilium-dependent cell motility"/>
    <property type="evidence" value="ECO:0007669"/>
    <property type="project" value="TreeGrafter"/>
</dbReference>
<feature type="coiled-coil region" evidence="13">
    <location>
        <begin position="19"/>
        <end position="46"/>
    </location>
</feature>
<feature type="coiled-coil region" evidence="13">
    <location>
        <begin position="87"/>
        <end position="121"/>
    </location>
</feature>
<keyword evidence="6" id="KW-0206">Cytoskeleton</keyword>
<evidence type="ECO:0000259" key="15">
    <source>
        <dbReference type="Pfam" id="PF14772"/>
    </source>
</evidence>
<comment type="similarity">
    <text evidence="9">Belongs to the DRC2 family.</text>
</comment>
<comment type="function">
    <text evidence="12">Component of the nexin-dynein regulatory complex (N-DRC), a key regulator of ciliary/flagellar motility which maintains the alignment and integrity of the distal axoneme and regulates microtubule sliding in motile axonemes. Plays a critical role in the assembly of N-DRC and also stabilizes the assembly of multiple inner dynein arms and radial spokes. Coassembles with DRC1 to form a central scaffold needed for assembly of the N-DRC and its attachment to the outer doublet microtubules.</text>
</comment>
<accession>A0A6P7LJ96</accession>
<keyword evidence="16" id="KW-1185">Reference proteome</keyword>
<reference evidence="17" key="1">
    <citation type="submission" date="2025-08" db="UniProtKB">
        <authorList>
            <consortium name="RefSeq"/>
        </authorList>
    </citation>
    <scope>IDENTIFICATION</scope>
</reference>
<dbReference type="Pfam" id="PF14772">
    <property type="entry name" value="NYD-SP28"/>
    <property type="match status" value="1"/>
</dbReference>
<feature type="compositionally biased region" description="Basic and acidic residues" evidence="14">
    <location>
        <begin position="218"/>
        <end position="239"/>
    </location>
</feature>
<dbReference type="InParanoid" id="A0A6P7LJ96"/>
<dbReference type="FunCoup" id="A0A6P7LJ96">
    <property type="interactions" value="231"/>
</dbReference>
<dbReference type="AlphaFoldDB" id="A0A6P7LJ96"/>
<evidence type="ECO:0000256" key="4">
    <source>
        <dbReference type="ARBA" id="ARBA00023054"/>
    </source>
</evidence>
<dbReference type="GO" id="GO:0070286">
    <property type="term" value="P:axonemal dynein complex assembly"/>
    <property type="evidence" value="ECO:0007669"/>
    <property type="project" value="InterPro"/>
</dbReference>
<evidence type="ECO:0000256" key="12">
    <source>
        <dbReference type="ARBA" id="ARBA00045865"/>
    </source>
</evidence>
<organism evidence="16 17">
    <name type="scientific">Betta splendens</name>
    <name type="common">Siamese fighting fish</name>
    <dbReference type="NCBI Taxonomy" id="158456"/>
    <lineage>
        <taxon>Eukaryota</taxon>
        <taxon>Metazoa</taxon>
        <taxon>Chordata</taxon>
        <taxon>Craniata</taxon>
        <taxon>Vertebrata</taxon>
        <taxon>Euteleostomi</taxon>
        <taxon>Actinopterygii</taxon>
        <taxon>Neopterygii</taxon>
        <taxon>Teleostei</taxon>
        <taxon>Neoteleostei</taxon>
        <taxon>Acanthomorphata</taxon>
        <taxon>Anabantaria</taxon>
        <taxon>Anabantiformes</taxon>
        <taxon>Anabantoidei</taxon>
        <taxon>Osphronemidae</taxon>
        <taxon>Betta</taxon>
    </lineage>
</organism>
<dbReference type="PANTHER" id="PTHR21625:SF0">
    <property type="entry name" value="DYNEIN REGULATORY COMPLEX SUBUNIT 2"/>
    <property type="match status" value="1"/>
</dbReference>
<feature type="coiled-coil region" evidence="13">
    <location>
        <begin position="249"/>
        <end position="297"/>
    </location>
</feature>
<evidence type="ECO:0000256" key="11">
    <source>
        <dbReference type="ARBA" id="ARBA00041517"/>
    </source>
</evidence>
<sequence length="469" mass="54006">MPKKQKKAAGGGGRTEEEKLVYLQQRAQAEEELARKKEEILALFLKDKLQKEQRNSALNALKLSDSWRTILRQSRAAELRGNVSVLSRRFERELDGLDGTVKSLERELHEAERQAAQVNRLHLRSLERLCAQQDKWLRFVQLQWDKSLQQLSAGVRSERKQMLANSEQLRADLDDAAFMLERRYEETMREIHRVYRDSVTAFEKSPETTRVDLLREDKETLQEKSGRNQQDRQVMEHRTTQLNDKLAKNQVSSQKAESLEKKLQNQKDDIVQTKKLIKSSQTDQEALERDLSGARKEVTRKTRGLRDQLTRAQAAARRRLTDITIHSSNAIKRLQEVINKGEKVLRIADMCRKLALEQENAFTASSAPTVLEEEPEKEPAQFPELQQVMRSVNAARLRHEALKKQKSDLSRENQQLRLLLRRHLDAMTVSDGGLDGAQPLLTVYQVPAEPGRRHAVTEAAHAARRSLTD</sequence>
<evidence type="ECO:0000256" key="10">
    <source>
        <dbReference type="ARBA" id="ARBA00040899"/>
    </source>
</evidence>
<evidence type="ECO:0000256" key="6">
    <source>
        <dbReference type="ARBA" id="ARBA00023212"/>
    </source>
</evidence>
<keyword evidence="2" id="KW-0963">Cytoplasm</keyword>
<evidence type="ECO:0000256" key="8">
    <source>
        <dbReference type="ARBA" id="ARBA00037841"/>
    </source>
</evidence>
<dbReference type="RefSeq" id="XP_028994430.1">
    <property type="nucleotide sequence ID" value="XM_029138597.3"/>
</dbReference>
<dbReference type="CTD" id="85478"/>
<evidence type="ECO:0000256" key="9">
    <source>
        <dbReference type="ARBA" id="ARBA00038424"/>
    </source>
</evidence>